<name>A0A0N0DCS5_FUSLA</name>
<reference evidence="1 2" key="1">
    <citation type="submission" date="2015-04" db="EMBL/GenBank/DDBJ databases">
        <title>The draft genome sequence of Fusarium langsethiae, a T-2/HT-2 mycotoxin producer.</title>
        <authorList>
            <person name="Lysoe E."/>
            <person name="Divon H.H."/>
            <person name="Terzi V."/>
            <person name="Orru L."/>
            <person name="Lamontanara A."/>
            <person name="Kolseth A.-K."/>
            <person name="Frandsen R.J."/>
            <person name="Nielsen K."/>
            <person name="Thrane U."/>
        </authorList>
    </citation>
    <scope>NUCLEOTIDE SEQUENCE [LARGE SCALE GENOMIC DNA]</scope>
    <source>
        <strain evidence="1 2">Fl201059</strain>
    </source>
</reference>
<organism evidence="1 2">
    <name type="scientific">Fusarium langsethiae</name>
    <dbReference type="NCBI Taxonomy" id="179993"/>
    <lineage>
        <taxon>Eukaryota</taxon>
        <taxon>Fungi</taxon>
        <taxon>Dikarya</taxon>
        <taxon>Ascomycota</taxon>
        <taxon>Pezizomycotina</taxon>
        <taxon>Sordariomycetes</taxon>
        <taxon>Hypocreomycetidae</taxon>
        <taxon>Hypocreales</taxon>
        <taxon>Nectriaceae</taxon>
        <taxon>Fusarium</taxon>
    </lineage>
</organism>
<accession>A0A0N0DCS5</accession>
<dbReference type="AlphaFoldDB" id="A0A0N0DCS5"/>
<protein>
    <submittedName>
        <fullName evidence="1">Uncharacterized protein</fullName>
    </submittedName>
</protein>
<dbReference type="Proteomes" id="UP000037904">
    <property type="component" value="Unassembled WGS sequence"/>
</dbReference>
<dbReference type="EMBL" id="JXCE01000257">
    <property type="protein sequence ID" value="KPA38645.1"/>
    <property type="molecule type" value="Genomic_DNA"/>
</dbReference>
<gene>
    <name evidence="1" type="ORF">FLAG1_08508</name>
</gene>
<comment type="caution">
    <text evidence="1">The sequence shown here is derived from an EMBL/GenBank/DDBJ whole genome shotgun (WGS) entry which is preliminary data.</text>
</comment>
<proteinExistence type="predicted"/>
<evidence type="ECO:0000313" key="2">
    <source>
        <dbReference type="Proteomes" id="UP000037904"/>
    </source>
</evidence>
<evidence type="ECO:0000313" key="1">
    <source>
        <dbReference type="EMBL" id="KPA38645.1"/>
    </source>
</evidence>
<sequence>MTSYMSMTSGSSDRLSKCQLRRSAENLLHCSHMCLYRYLRWGTLGLSRKALTNSNKPTDLMREFARNHT</sequence>
<keyword evidence="2" id="KW-1185">Reference proteome</keyword>